<comment type="caution">
    <text evidence="7">The sequence shown here is derived from an EMBL/GenBank/DDBJ whole genome shotgun (WGS) entry which is preliminary data.</text>
</comment>
<sequence>MPPPEPAETLPVNHDLIVMHRLMEVDCLNQRAPPVPGTFCAHPKSKKQNHLPSVKYFSSPYINSSSTVASGLRQGGLLDDLDHLILEDLKEEEEDEEDAGL</sequence>
<dbReference type="GO" id="GO:0045087">
    <property type="term" value="P:innate immune response"/>
    <property type="evidence" value="ECO:0007669"/>
    <property type="project" value="TreeGrafter"/>
</dbReference>
<proteinExistence type="inferred from homology"/>
<dbReference type="Proteomes" id="UP000710432">
    <property type="component" value="Unassembled WGS sequence"/>
</dbReference>
<evidence type="ECO:0000256" key="5">
    <source>
        <dbReference type="ARBA" id="ARBA00022884"/>
    </source>
</evidence>
<evidence type="ECO:0000313" key="7">
    <source>
        <dbReference type="EMBL" id="KAH0516297.1"/>
    </source>
</evidence>
<dbReference type="GO" id="GO:0005634">
    <property type="term" value="C:nucleus"/>
    <property type="evidence" value="ECO:0007669"/>
    <property type="project" value="UniProtKB-SubCell"/>
</dbReference>
<comment type="subcellular location">
    <subcellularLocation>
        <location evidence="2">Cytoplasm</location>
        <location evidence="2">P-body</location>
    </subcellularLocation>
    <subcellularLocation>
        <location evidence="1">Nucleus</location>
    </subcellularLocation>
</comment>
<protein>
    <submittedName>
        <fullName evidence="7">UPF0515 protein</fullName>
    </submittedName>
</protein>
<dbReference type="GO" id="GO:0043022">
    <property type="term" value="F:ribosome binding"/>
    <property type="evidence" value="ECO:0007669"/>
    <property type="project" value="TreeGrafter"/>
</dbReference>
<dbReference type="GO" id="GO:0075523">
    <property type="term" value="P:viral translational frameshifting"/>
    <property type="evidence" value="ECO:0007669"/>
    <property type="project" value="TreeGrafter"/>
</dbReference>
<dbReference type="PANTHER" id="PTHR16135">
    <property type="entry name" value="REPRESSOR OF YIELD OF DENV PROTEIN"/>
    <property type="match status" value="1"/>
</dbReference>
<evidence type="ECO:0000256" key="2">
    <source>
        <dbReference type="ARBA" id="ARBA00004201"/>
    </source>
</evidence>
<dbReference type="InterPro" id="IPR026795">
    <property type="entry name" value="SHFL"/>
</dbReference>
<comment type="similarity">
    <text evidence="3">Belongs to the SHFL family.</text>
</comment>
<dbReference type="GO" id="GO:0000932">
    <property type="term" value="C:P-body"/>
    <property type="evidence" value="ECO:0007669"/>
    <property type="project" value="UniProtKB-SubCell"/>
</dbReference>
<keyword evidence="4" id="KW-0963">Cytoplasm</keyword>
<evidence type="ECO:0000256" key="4">
    <source>
        <dbReference type="ARBA" id="ARBA00022490"/>
    </source>
</evidence>
<gene>
    <name evidence="7" type="ORF">LTLLF_126125</name>
</gene>
<organism evidence="7 8">
    <name type="scientific">Microtus ochrogaster</name>
    <name type="common">Prairie vole</name>
    <dbReference type="NCBI Taxonomy" id="79684"/>
    <lineage>
        <taxon>Eukaryota</taxon>
        <taxon>Metazoa</taxon>
        <taxon>Chordata</taxon>
        <taxon>Craniata</taxon>
        <taxon>Vertebrata</taxon>
        <taxon>Euteleostomi</taxon>
        <taxon>Mammalia</taxon>
        <taxon>Eutheria</taxon>
        <taxon>Euarchontoglires</taxon>
        <taxon>Glires</taxon>
        <taxon>Rodentia</taxon>
        <taxon>Myomorpha</taxon>
        <taxon>Muroidea</taxon>
        <taxon>Cricetidae</taxon>
        <taxon>Arvicolinae</taxon>
        <taxon>Microtus</taxon>
    </lineage>
</organism>
<evidence type="ECO:0000256" key="3">
    <source>
        <dbReference type="ARBA" id="ARBA00005469"/>
    </source>
</evidence>
<dbReference type="GO" id="GO:1990825">
    <property type="term" value="F:sequence-specific mRNA binding"/>
    <property type="evidence" value="ECO:0007669"/>
    <property type="project" value="TreeGrafter"/>
</dbReference>
<dbReference type="PANTHER" id="PTHR16135:SF2">
    <property type="entry name" value="SHIFTLESS ANTIVIRAL INHIBITOR OF RIBOSOMAL FRAMESHIFTING PROTEIN"/>
    <property type="match status" value="1"/>
</dbReference>
<dbReference type="EMBL" id="JAATJU010020543">
    <property type="protein sequence ID" value="KAH0516297.1"/>
    <property type="molecule type" value="Genomic_DNA"/>
</dbReference>
<dbReference type="AlphaFoldDB" id="A0A8J6GSR0"/>
<evidence type="ECO:0000256" key="6">
    <source>
        <dbReference type="ARBA" id="ARBA00023242"/>
    </source>
</evidence>
<accession>A0A8J6GSR0</accession>
<reference evidence="7" key="1">
    <citation type="submission" date="2020-03" db="EMBL/GenBank/DDBJ databases">
        <title>Studies in the Genomics of Life Span.</title>
        <authorList>
            <person name="Glass D."/>
        </authorList>
    </citation>
    <scope>NUCLEOTIDE SEQUENCE</scope>
    <source>
        <strain evidence="7">LTLLF</strain>
        <tissue evidence="7">Muscle</tissue>
    </source>
</reference>
<name>A0A8J6GSR0_MICOH</name>
<dbReference type="Pfam" id="PF15135">
    <property type="entry name" value="UPF0515"/>
    <property type="match status" value="1"/>
</dbReference>
<keyword evidence="6" id="KW-0539">Nucleus</keyword>
<evidence type="ECO:0000313" key="8">
    <source>
        <dbReference type="Proteomes" id="UP000710432"/>
    </source>
</evidence>
<keyword evidence="5" id="KW-0694">RNA-binding</keyword>
<evidence type="ECO:0000256" key="1">
    <source>
        <dbReference type="ARBA" id="ARBA00004123"/>
    </source>
</evidence>